<organism evidence="1 3">
    <name type="scientific">Medicago truncatula</name>
    <name type="common">Barrel medic</name>
    <name type="synonym">Medicago tribuloides</name>
    <dbReference type="NCBI Taxonomy" id="3880"/>
    <lineage>
        <taxon>Eukaryota</taxon>
        <taxon>Viridiplantae</taxon>
        <taxon>Streptophyta</taxon>
        <taxon>Embryophyta</taxon>
        <taxon>Tracheophyta</taxon>
        <taxon>Spermatophyta</taxon>
        <taxon>Magnoliopsida</taxon>
        <taxon>eudicotyledons</taxon>
        <taxon>Gunneridae</taxon>
        <taxon>Pentapetalae</taxon>
        <taxon>rosids</taxon>
        <taxon>fabids</taxon>
        <taxon>Fabales</taxon>
        <taxon>Fabaceae</taxon>
        <taxon>Papilionoideae</taxon>
        <taxon>50 kb inversion clade</taxon>
        <taxon>NPAAA clade</taxon>
        <taxon>Hologalegina</taxon>
        <taxon>IRL clade</taxon>
        <taxon>Trifolieae</taxon>
        <taxon>Medicago</taxon>
    </lineage>
</organism>
<dbReference type="Proteomes" id="UP000002051">
    <property type="component" value="Unassembled WGS sequence"/>
</dbReference>
<accession>A0A072VFT6</accession>
<name>A0A072VFT6_MEDTR</name>
<dbReference type="AlphaFoldDB" id="A0A072VFT6"/>
<dbReference type="EMBL" id="CM001217">
    <property type="protein sequence ID" value="KEH40451.1"/>
    <property type="molecule type" value="Genomic_DNA"/>
</dbReference>
<evidence type="ECO:0000313" key="2">
    <source>
        <dbReference type="EnsemblPlants" id="KEH40451"/>
    </source>
</evidence>
<dbReference type="HOGENOM" id="CLU_2945126_0_0_1"/>
<dbReference type="EnsemblPlants" id="KEH40451">
    <property type="protein sequence ID" value="KEH40451"/>
    <property type="gene ID" value="MTR_1g029120"/>
</dbReference>
<protein>
    <submittedName>
        <fullName evidence="1 2">Uncharacterized protein</fullName>
    </submittedName>
</protein>
<gene>
    <name evidence="1" type="ordered locus">MTR_1g029120</name>
</gene>
<evidence type="ECO:0000313" key="1">
    <source>
        <dbReference type="EMBL" id="KEH40451.1"/>
    </source>
</evidence>
<reference evidence="1 3" key="2">
    <citation type="journal article" date="2014" name="BMC Genomics">
        <title>An improved genome release (version Mt4.0) for the model legume Medicago truncatula.</title>
        <authorList>
            <person name="Tang H."/>
            <person name="Krishnakumar V."/>
            <person name="Bidwell S."/>
            <person name="Rosen B."/>
            <person name="Chan A."/>
            <person name="Zhou S."/>
            <person name="Gentzbittel L."/>
            <person name="Childs K.L."/>
            <person name="Yandell M."/>
            <person name="Gundlach H."/>
            <person name="Mayer K.F."/>
            <person name="Schwartz D.C."/>
            <person name="Town C.D."/>
        </authorList>
    </citation>
    <scope>GENOME REANNOTATION</scope>
    <source>
        <strain evidence="1">A17</strain>
        <strain evidence="2 3">cv. Jemalong A17</strain>
    </source>
</reference>
<keyword evidence="3" id="KW-1185">Reference proteome</keyword>
<sequence>MLENFVLTQTKQDEDFKKQNFYIGEALKQLWDPRLIQWTLTIKYLRLKSPKLHNKWLPPQ</sequence>
<proteinExistence type="predicted"/>
<reference evidence="2" key="3">
    <citation type="submission" date="2015-04" db="UniProtKB">
        <authorList>
            <consortium name="EnsemblPlants"/>
        </authorList>
    </citation>
    <scope>IDENTIFICATION</scope>
    <source>
        <strain evidence="2">cv. Jemalong A17</strain>
    </source>
</reference>
<evidence type="ECO:0000313" key="3">
    <source>
        <dbReference type="Proteomes" id="UP000002051"/>
    </source>
</evidence>
<reference evidence="1 3" key="1">
    <citation type="journal article" date="2011" name="Nature">
        <title>The Medicago genome provides insight into the evolution of rhizobial symbioses.</title>
        <authorList>
            <person name="Young N.D."/>
            <person name="Debelle F."/>
            <person name="Oldroyd G.E."/>
            <person name="Geurts R."/>
            <person name="Cannon S.B."/>
            <person name="Udvardi M.K."/>
            <person name="Benedito V.A."/>
            <person name="Mayer K.F."/>
            <person name="Gouzy J."/>
            <person name="Schoof H."/>
            <person name="Van de Peer Y."/>
            <person name="Proost S."/>
            <person name="Cook D.R."/>
            <person name="Meyers B.C."/>
            <person name="Spannagl M."/>
            <person name="Cheung F."/>
            <person name="De Mita S."/>
            <person name="Krishnakumar V."/>
            <person name="Gundlach H."/>
            <person name="Zhou S."/>
            <person name="Mudge J."/>
            <person name="Bharti A.K."/>
            <person name="Murray J.D."/>
            <person name="Naoumkina M.A."/>
            <person name="Rosen B."/>
            <person name="Silverstein K.A."/>
            <person name="Tang H."/>
            <person name="Rombauts S."/>
            <person name="Zhao P.X."/>
            <person name="Zhou P."/>
            <person name="Barbe V."/>
            <person name="Bardou P."/>
            <person name="Bechner M."/>
            <person name="Bellec A."/>
            <person name="Berger A."/>
            <person name="Berges H."/>
            <person name="Bidwell S."/>
            <person name="Bisseling T."/>
            <person name="Choisne N."/>
            <person name="Couloux A."/>
            <person name="Denny R."/>
            <person name="Deshpande S."/>
            <person name="Dai X."/>
            <person name="Doyle J.J."/>
            <person name="Dudez A.M."/>
            <person name="Farmer A.D."/>
            <person name="Fouteau S."/>
            <person name="Franken C."/>
            <person name="Gibelin C."/>
            <person name="Gish J."/>
            <person name="Goldstein S."/>
            <person name="Gonzalez A.J."/>
            <person name="Green P.J."/>
            <person name="Hallab A."/>
            <person name="Hartog M."/>
            <person name="Hua A."/>
            <person name="Humphray S.J."/>
            <person name="Jeong D.H."/>
            <person name="Jing Y."/>
            <person name="Jocker A."/>
            <person name="Kenton S.M."/>
            <person name="Kim D.J."/>
            <person name="Klee K."/>
            <person name="Lai H."/>
            <person name="Lang C."/>
            <person name="Lin S."/>
            <person name="Macmil S.L."/>
            <person name="Magdelenat G."/>
            <person name="Matthews L."/>
            <person name="McCorrison J."/>
            <person name="Monaghan E.L."/>
            <person name="Mun J.H."/>
            <person name="Najar F.Z."/>
            <person name="Nicholson C."/>
            <person name="Noirot C."/>
            <person name="O'Bleness M."/>
            <person name="Paule C.R."/>
            <person name="Poulain J."/>
            <person name="Prion F."/>
            <person name="Qin B."/>
            <person name="Qu C."/>
            <person name="Retzel E.F."/>
            <person name="Riddle C."/>
            <person name="Sallet E."/>
            <person name="Samain S."/>
            <person name="Samson N."/>
            <person name="Sanders I."/>
            <person name="Saurat O."/>
            <person name="Scarpelli C."/>
            <person name="Schiex T."/>
            <person name="Segurens B."/>
            <person name="Severin A.J."/>
            <person name="Sherrier D.J."/>
            <person name="Shi R."/>
            <person name="Sims S."/>
            <person name="Singer S.R."/>
            <person name="Sinharoy S."/>
            <person name="Sterck L."/>
            <person name="Viollet A."/>
            <person name="Wang B.B."/>
            <person name="Wang K."/>
            <person name="Wang M."/>
            <person name="Wang X."/>
            <person name="Warfsmann J."/>
            <person name="Weissenbach J."/>
            <person name="White D.D."/>
            <person name="White J.D."/>
            <person name="Wiley G.B."/>
            <person name="Wincker P."/>
            <person name="Xing Y."/>
            <person name="Yang L."/>
            <person name="Yao Z."/>
            <person name="Ying F."/>
            <person name="Zhai J."/>
            <person name="Zhou L."/>
            <person name="Zuber A."/>
            <person name="Denarie J."/>
            <person name="Dixon R.A."/>
            <person name="May G.D."/>
            <person name="Schwartz D.C."/>
            <person name="Rogers J."/>
            <person name="Quetier F."/>
            <person name="Town C.D."/>
            <person name="Roe B.A."/>
        </authorList>
    </citation>
    <scope>NUCLEOTIDE SEQUENCE [LARGE SCALE GENOMIC DNA]</scope>
    <source>
        <strain evidence="1">A17</strain>
        <strain evidence="2 3">cv. Jemalong A17</strain>
    </source>
</reference>